<gene>
    <name evidence="6" type="ORF">QHT84_10780</name>
</gene>
<evidence type="ECO:0000256" key="3">
    <source>
        <dbReference type="SAM" id="SignalP"/>
    </source>
</evidence>
<dbReference type="Pfam" id="PF15902">
    <property type="entry name" value="Sortilin-Vps10"/>
    <property type="match status" value="1"/>
</dbReference>
<dbReference type="EMBL" id="JASGBP010000007">
    <property type="protein sequence ID" value="MDI9257897.1"/>
    <property type="molecule type" value="Genomic_DNA"/>
</dbReference>
<protein>
    <submittedName>
        <fullName evidence="6">T9SS type A sorting domain-containing protein</fullName>
    </submittedName>
</protein>
<feature type="domain" description="Secretion system C-terminal sorting" evidence="5">
    <location>
        <begin position="701"/>
        <end position="767"/>
    </location>
</feature>
<keyword evidence="7" id="KW-1185">Reference proteome</keyword>
<proteinExistence type="predicted"/>
<reference evidence="6 7" key="1">
    <citation type="submission" date="2023-05" db="EMBL/GenBank/DDBJ databases">
        <title>Flavobacterium sedimenti sp. nov., isolated from the sediment.</title>
        <authorList>
            <person name="Wu N."/>
        </authorList>
    </citation>
    <scope>NUCLEOTIDE SEQUENCE [LARGE SCALE GENOMIC DNA]</scope>
    <source>
        <strain evidence="6 7">YZ-48</strain>
    </source>
</reference>
<evidence type="ECO:0000256" key="2">
    <source>
        <dbReference type="ARBA" id="ARBA00022737"/>
    </source>
</evidence>
<dbReference type="RefSeq" id="WP_283239574.1">
    <property type="nucleotide sequence ID" value="NZ_JASGBP010000007.1"/>
</dbReference>
<name>A0ABT6XSX1_9FLAO</name>
<evidence type="ECO:0000259" key="5">
    <source>
        <dbReference type="Pfam" id="PF18962"/>
    </source>
</evidence>
<comment type="caution">
    <text evidence="6">The sequence shown here is derived from an EMBL/GenBank/DDBJ whole genome shotgun (WGS) entry which is preliminary data.</text>
</comment>
<evidence type="ECO:0000313" key="7">
    <source>
        <dbReference type="Proteomes" id="UP001230035"/>
    </source>
</evidence>
<dbReference type="InterPro" id="IPR015943">
    <property type="entry name" value="WD40/YVTN_repeat-like_dom_sf"/>
</dbReference>
<feature type="chain" id="PRO_5046509051" evidence="3">
    <location>
        <begin position="20"/>
        <end position="770"/>
    </location>
</feature>
<keyword evidence="2" id="KW-0677">Repeat</keyword>
<dbReference type="PANTHER" id="PTHR43739:SF5">
    <property type="entry name" value="EXO-ALPHA-SIALIDASE"/>
    <property type="match status" value="1"/>
</dbReference>
<sequence length="770" mass="86087">MLKRIFFLFLTIGSLSVNAQIESIGSKEYGRLFDFTYHPTAENVVFATTAYNHILKSDNNGESWNLFYTFPEKLTQITKLKILGNDRLSFVVHGGSVDLNNNSIYVLDINSGTLIMQYNAPIPVGSTTINITSYDIYQSNPNILIVQEWYEIGLGVEARVYYSNNAGNSWSEIYYNVTNNGIFPSSVAISPSNPSKLFMCRVGGFDPNDWGGLLISDDAGQTWTEKMSGIEFDALEFHPINSSEILLGSRYDTLEKNLYRSLDNGDTWTVAIPNYSSYFEDGILNITYNKQNPNKCIFYTPKDIVVTDDNFTTFTQYNHPNGETDANSYYFGYSTTFNPFNSDEIFISNNNYPFFSSNFGGTLQKIETTFSSNNGKTEVVENNLESHLYYGIQNGFIHVNNLSNIVTPISVVPITNYVNFSSSHFFDKNRIGRTYSFNFGFSGASMVFSNDHGENIGFTAISNQFLHTVDSSPNNTNIVWASFSNDFEHSELINFNVADLDNIQQTPINLPESGIVLAIAHDQFNEGTKIIALNSKIYFTNDNGLTWEERSAGLDDLLNSNGFIFSIFKDPSDNNKILLGTSNGVYQSNNYGINWSQILTGLVTHKVICSPSNPNVIIAISNDSAISELTIKYTEDGGASWSTITSGQLEYIYASESTCQFTPTSAIVYINTTDLGLVKYEIELNSLSNPNFDQNNDFIVSPNPAREFITVVSNSDSLVSTLSIYDMSGKKIKDISNQQHIDISSLENGIYLIKIVSTENVIEYHKIVKE</sequence>
<feature type="domain" description="Sortilin N-terminal" evidence="4">
    <location>
        <begin position="535"/>
        <end position="686"/>
    </location>
</feature>
<dbReference type="CDD" id="cd15482">
    <property type="entry name" value="Sialidase_non-viral"/>
    <property type="match status" value="1"/>
</dbReference>
<dbReference type="Gene3D" id="2.130.10.10">
    <property type="entry name" value="YVTN repeat-like/Quinoprotein amine dehydrogenase"/>
    <property type="match status" value="3"/>
</dbReference>
<feature type="signal peptide" evidence="3">
    <location>
        <begin position="1"/>
        <end position="19"/>
    </location>
</feature>
<dbReference type="NCBIfam" id="TIGR04183">
    <property type="entry name" value="Por_Secre_tail"/>
    <property type="match status" value="1"/>
</dbReference>
<dbReference type="SUPFAM" id="SSF110296">
    <property type="entry name" value="Oligoxyloglucan reducing end-specific cellobiohydrolase"/>
    <property type="match status" value="2"/>
</dbReference>
<evidence type="ECO:0000313" key="6">
    <source>
        <dbReference type="EMBL" id="MDI9257897.1"/>
    </source>
</evidence>
<evidence type="ECO:0000259" key="4">
    <source>
        <dbReference type="Pfam" id="PF15902"/>
    </source>
</evidence>
<dbReference type="InterPro" id="IPR031778">
    <property type="entry name" value="Sortilin_N"/>
</dbReference>
<dbReference type="Proteomes" id="UP001230035">
    <property type="component" value="Unassembled WGS sequence"/>
</dbReference>
<dbReference type="InterPro" id="IPR052025">
    <property type="entry name" value="Xyloglucanase_GH74"/>
</dbReference>
<keyword evidence="1 3" id="KW-0732">Signal</keyword>
<dbReference type="InterPro" id="IPR026444">
    <property type="entry name" value="Secre_tail"/>
</dbReference>
<accession>A0ABT6XSX1</accession>
<evidence type="ECO:0000256" key="1">
    <source>
        <dbReference type="ARBA" id="ARBA00022729"/>
    </source>
</evidence>
<dbReference type="Pfam" id="PF18962">
    <property type="entry name" value="Por_Secre_tail"/>
    <property type="match status" value="1"/>
</dbReference>
<dbReference type="PANTHER" id="PTHR43739">
    <property type="entry name" value="XYLOGLUCANASE (EUROFUNG)"/>
    <property type="match status" value="1"/>
</dbReference>
<organism evidence="6 7">
    <name type="scientific">Flavobacterium sedimenticola</name>
    <dbReference type="NCBI Taxonomy" id="3043286"/>
    <lineage>
        <taxon>Bacteria</taxon>
        <taxon>Pseudomonadati</taxon>
        <taxon>Bacteroidota</taxon>
        <taxon>Flavobacteriia</taxon>
        <taxon>Flavobacteriales</taxon>
        <taxon>Flavobacteriaceae</taxon>
        <taxon>Flavobacterium</taxon>
    </lineage>
</organism>